<dbReference type="STRING" id="159087.Daro_1781"/>
<dbReference type="KEGG" id="dar:Daro_1781"/>
<dbReference type="AlphaFoldDB" id="Q47F53"/>
<sequence>MKTIFEQMRAQQPQFFSSADITIDAGPMQAMAGIITAIESVIELPAYQTHALAQAPEIARLPVKSRGVFMGYDFHLTASGPKLIEINTNAGGGLLNAYLLASHGRVEEGARIRDEYVAMFREEWRLERGDAPLRRIAIVDENPAEQFLAPEFALFKELFEQHGIAAVVADPAELKCDGNRLLHAGQPVDMIYNRLTDFALDATDNAHLRAVFESGGVVLTPHPRAHALYADKRNLMQLSDDAALQALGVAEATRKTLLAGIPQTVAVTPEQAGQFWAERKRWFFKPPAGFGSRAAYRGDKLTKRVFEEILHGGYIAQEIAPPSEHVVALADGETTMKADFRCYVYNGGIQLVAARLYQGQTTNFRTPGGGFAPVFVA</sequence>
<dbReference type="HOGENOM" id="CLU_034373_0_0_4"/>
<name>Q47F53_DECAR</name>
<organism evidence="1">
    <name type="scientific">Dechloromonas aromatica (strain RCB)</name>
    <dbReference type="NCBI Taxonomy" id="159087"/>
    <lineage>
        <taxon>Bacteria</taxon>
        <taxon>Pseudomonadati</taxon>
        <taxon>Pseudomonadota</taxon>
        <taxon>Betaproteobacteria</taxon>
        <taxon>Rhodocyclales</taxon>
        <taxon>Azonexaceae</taxon>
        <taxon>Dechloromonas</taxon>
    </lineage>
</organism>
<proteinExistence type="predicted"/>
<dbReference type="EMBL" id="CP000089">
    <property type="protein sequence ID" value="AAZ46528.1"/>
    <property type="molecule type" value="Genomic_DNA"/>
</dbReference>
<accession>Q47F53</accession>
<dbReference type="eggNOG" id="COG2308">
    <property type="taxonomic scope" value="Bacteria"/>
</dbReference>
<evidence type="ECO:0000313" key="1">
    <source>
        <dbReference type="EMBL" id="AAZ46528.1"/>
    </source>
</evidence>
<gene>
    <name evidence="1" type="ordered locus">Daro_1781</name>
</gene>
<reference evidence="1" key="1">
    <citation type="submission" date="2005-08" db="EMBL/GenBank/DDBJ databases">
        <title>Complete sequence of Dechloromonas aromatica RCB.</title>
        <authorList>
            <person name="Salinero K.K."/>
            <person name="Copeland A."/>
            <person name="Lucas S."/>
            <person name="Lapidus A."/>
            <person name="Barry K."/>
            <person name="Detter J.C."/>
            <person name="Glavina T."/>
            <person name="Hammon N."/>
            <person name="Israni S."/>
            <person name="Pitluck S."/>
            <person name="Di Bartolo G."/>
            <person name="Trong S."/>
            <person name="Schmutz J."/>
            <person name="Larimer F."/>
            <person name="Land M."/>
            <person name="Ivanova N."/>
            <person name="Richardson P."/>
        </authorList>
    </citation>
    <scope>NUCLEOTIDE SEQUENCE</scope>
    <source>
        <strain evidence="1">RCB</strain>
    </source>
</reference>
<dbReference type="OrthoDB" id="344992at2"/>
<dbReference type="SUPFAM" id="SSF56059">
    <property type="entry name" value="Glutathione synthetase ATP-binding domain-like"/>
    <property type="match status" value="1"/>
</dbReference>
<protein>
    <submittedName>
        <fullName evidence="1">Uncharacterized protein</fullName>
    </submittedName>
</protein>